<gene>
    <name evidence="2" type="ORF">D4764_04G0008050</name>
</gene>
<sequence length="54" mass="5912">MSVIPDNNNLNTKLTLEGSGVEFSKPGRCCSARRDGEAEDAKKGEERRGRVNAF</sequence>
<accession>A0A5C6N5Z0</accession>
<proteinExistence type="predicted"/>
<feature type="region of interest" description="Disordered" evidence="1">
    <location>
        <begin position="26"/>
        <end position="54"/>
    </location>
</feature>
<name>A0A5C6N5Z0_9TELE</name>
<keyword evidence="3" id="KW-1185">Reference proteome</keyword>
<dbReference type="EMBL" id="RHFK02000017">
    <property type="protein sequence ID" value="TWW62158.1"/>
    <property type="molecule type" value="Genomic_DNA"/>
</dbReference>
<dbReference type="Proteomes" id="UP000324091">
    <property type="component" value="Chromosome 4"/>
</dbReference>
<evidence type="ECO:0000313" key="2">
    <source>
        <dbReference type="EMBL" id="TWW62158.1"/>
    </source>
</evidence>
<dbReference type="AlphaFoldDB" id="A0A5C6N5Z0"/>
<organism evidence="2 3">
    <name type="scientific">Takifugu flavidus</name>
    <name type="common">sansaifugu</name>
    <dbReference type="NCBI Taxonomy" id="433684"/>
    <lineage>
        <taxon>Eukaryota</taxon>
        <taxon>Metazoa</taxon>
        <taxon>Chordata</taxon>
        <taxon>Craniata</taxon>
        <taxon>Vertebrata</taxon>
        <taxon>Euteleostomi</taxon>
        <taxon>Actinopterygii</taxon>
        <taxon>Neopterygii</taxon>
        <taxon>Teleostei</taxon>
        <taxon>Neoteleostei</taxon>
        <taxon>Acanthomorphata</taxon>
        <taxon>Eupercaria</taxon>
        <taxon>Tetraodontiformes</taxon>
        <taxon>Tetradontoidea</taxon>
        <taxon>Tetraodontidae</taxon>
        <taxon>Takifugu</taxon>
    </lineage>
</organism>
<feature type="compositionally biased region" description="Basic and acidic residues" evidence="1">
    <location>
        <begin position="32"/>
        <end position="54"/>
    </location>
</feature>
<protein>
    <submittedName>
        <fullName evidence="2">Uncharacterized protein</fullName>
    </submittedName>
</protein>
<evidence type="ECO:0000313" key="3">
    <source>
        <dbReference type="Proteomes" id="UP000324091"/>
    </source>
</evidence>
<comment type="caution">
    <text evidence="2">The sequence shown here is derived from an EMBL/GenBank/DDBJ whole genome shotgun (WGS) entry which is preliminary data.</text>
</comment>
<evidence type="ECO:0000256" key="1">
    <source>
        <dbReference type="SAM" id="MobiDB-lite"/>
    </source>
</evidence>
<reference evidence="2 3" key="1">
    <citation type="submission" date="2019-04" db="EMBL/GenBank/DDBJ databases">
        <title>Chromosome genome assembly for Takifugu flavidus.</title>
        <authorList>
            <person name="Xiao S."/>
        </authorList>
    </citation>
    <scope>NUCLEOTIDE SEQUENCE [LARGE SCALE GENOMIC DNA]</scope>
    <source>
        <strain evidence="2">HTHZ2018</strain>
        <tissue evidence="2">Muscle</tissue>
    </source>
</reference>